<gene>
    <name evidence="2" type="ORF">M0812_04544</name>
</gene>
<protein>
    <submittedName>
        <fullName evidence="2">Zcchc10 protein</fullName>
    </submittedName>
</protein>
<feature type="region of interest" description="Disordered" evidence="1">
    <location>
        <begin position="362"/>
        <end position="383"/>
    </location>
</feature>
<dbReference type="AlphaFoldDB" id="A0AAV8AKA9"/>
<comment type="caution">
    <text evidence="2">The sequence shown here is derived from an EMBL/GenBank/DDBJ whole genome shotgun (WGS) entry which is preliminary data.</text>
</comment>
<evidence type="ECO:0000313" key="2">
    <source>
        <dbReference type="EMBL" id="KAJ3452769.1"/>
    </source>
</evidence>
<proteinExistence type="predicted"/>
<dbReference type="EMBL" id="JANTQA010000008">
    <property type="protein sequence ID" value="KAJ3452769.1"/>
    <property type="molecule type" value="Genomic_DNA"/>
</dbReference>
<feature type="region of interest" description="Disordered" evidence="1">
    <location>
        <begin position="221"/>
        <end position="319"/>
    </location>
</feature>
<sequence length="420" mass="48548">MSFKTIINRKPTKNQERVESLLKMKGGIVSGLLPIHLSQLNSPSVVSIHCQLIESMSKAGIRKKDLICFMFEKYNLNYGFTENAKANDEQSADNKGNDNYWDIYDTNPSHKTPSSFLKYSKSQSFVERLKIITKMLRENINKTPQVIKGLEIDHLEKEFVLPKQIEILKTGIKKLSSQSKSNQRVIERGFITFFNVRFNLLNHTDFDREKMIFGRNVSNQETVNTNSSSLSHSEECLSQESDSSSDSSASESNISNIPKISNTTSSSLPLKTKSSKKKEKKKTGIVLKSTKNVVWQKKKKKKNKKKKKPKKFDQFQHVKKIHTTKKLETSPNQLKTFSEIENKFIIKTKKKLPKNRYKIDTKKKKSNKRKPKFKNHKATHTKKRRAYSRTKKLQKKLEVELIEALIKLKQSNLPENLNIV</sequence>
<feature type="compositionally biased region" description="Basic residues" evidence="1">
    <location>
        <begin position="273"/>
        <end position="283"/>
    </location>
</feature>
<feature type="compositionally biased region" description="Basic residues" evidence="1">
    <location>
        <begin position="296"/>
        <end position="310"/>
    </location>
</feature>
<evidence type="ECO:0000256" key="1">
    <source>
        <dbReference type="SAM" id="MobiDB-lite"/>
    </source>
</evidence>
<accession>A0AAV8AKA9</accession>
<organism evidence="2 3">
    <name type="scientific">Anaeramoeba flamelloides</name>
    <dbReference type="NCBI Taxonomy" id="1746091"/>
    <lineage>
        <taxon>Eukaryota</taxon>
        <taxon>Metamonada</taxon>
        <taxon>Anaeramoebidae</taxon>
        <taxon>Anaeramoeba</taxon>
    </lineage>
</organism>
<evidence type="ECO:0000313" key="3">
    <source>
        <dbReference type="Proteomes" id="UP001146793"/>
    </source>
</evidence>
<feature type="compositionally biased region" description="Low complexity" evidence="1">
    <location>
        <begin position="227"/>
        <end position="272"/>
    </location>
</feature>
<reference evidence="2" key="1">
    <citation type="submission" date="2022-08" db="EMBL/GenBank/DDBJ databases">
        <title>Novel sulphate-reducing endosymbionts in the free-living metamonad Anaeramoeba.</title>
        <authorList>
            <person name="Jerlstrom-Hultqvist J."/>
            <person name="Cepicka I."/>
            <person name="Gallot-Lavallee L."/>
            <person name="Salas-Leiva D."/>
            <person name="Curtis B.A."/>
            <person name="Zahonova K."/>
            <person name="Pipaliya S."/>
            <person name="Dacks J."/>
            <person name="Roger A.J."/>
        </authorList>
    </citation>
    <scope>NUCLEOTIDE SEQUENCE</scope>
    <source>
        <strain evidence="2">Busselton2</strain>
    </source>
</reference>
<name>A0AAV8AKA9_9EUKA</name>
<dbReference type="Proteomes" id="UP001146793">
    <property type="component" value="Unassembled WGS sequence"/>
</dbReference>